<dbReference type="Pfam" id="PF13827">
    <property type="entry name" value="DUF4189"/>
    <property type="match status" value="2"/>
</dbReference>
<dbReference type="Proteomes" id="UP000636938">
    <property type="component" value="Unassembled WGS sequence"/>
</dbReference>
<dbReference type="EMBL" id="JACSQS010000001">
    <property type="protein sequence ID" value="MBD7952765.1"/>
    <property type="molecule type" value="Genomic_DNA"/>
</dbReference>
<feature type="domain" description="DUF4189" evidence="2">
    <location>
        <begin position="250"/>
        <end position="346"/>
    </location>
</feature>
<evidence type="ECO:0000313" key="4">
    <source>
        <dbReference type="Proteomes" id="UP000636938"/>
    </source>
</evidence>
<keyword evidence="4" id="KW-1185">Reference proteome</keyword>
<evidence type="ECO:0000259" key="2">
    <source>
        <dbReference type="Pfam" id="PF13827"/>
    </source>
</evidence>
<accession>A0A8X8K1A8</accession>
<feature type="chain" id="PRO_5036445661" evidence="1">
    <location>
        <begin position="28"/>
        <end position="349"/>
    </location>
</feature>
<feature type="signal peptide" evidence="1">
    <location>
        <begin position="1"/>
        <end position="27"/>
    </location>
</feature>
<dbReference type="InterPro" id="IPR025240">
    <property type="entry name" value="DUF4189"/>
</dbReference>
<evidence type="ECO:0000256" key="1">
    <source>
        <dbReference type="SAM" id="SignalP"/>
    </source>
</evidence>
<feature type="domain" description="DUF4189" evidence="2">
    <location>
        <begin position="88"/>
        <end position="175"/>
    </location>
</feature>
<keyword evidence="1" id="KW-0732">Signal</keyword>
<proteinExistence type="predicted"/>
<gene>
    <name evidence="3" type="ORF">H9654_00975</name>
</gene>
<protein>
    <submittedName>
        <fullName evidence="3">DUF4189 domain-containing protein</fullName>
    </submittedName>
</protein>
<reference evidence="3 4" key="1">
    <citation type="submission" date="2020-08" db="EMBL/GenBank/DDBJ databases">
        <title>A Genomic Blueprint of the Chicken Gut Microbiome.</title>
        <authorList>
            <person name="Gilroy R."/>
            <person name="Ravi A."/>
            <person name="Getino M."/>
            <person name="Pursley I."/>
            <person name="Horton D.L."/>
            <person name="Alikhan N.-F."/>
            <person name="Baker D."/>
            <person name="Gharbi K."/>
            <person name="Hall N."/>
            <person name="Watson M."/>
            <person name="Adriaenssens E.M."/>
            <person name="Foster-Nyarko E."/>
            <person name="Jarju S."/>
            <person name="Secka A."/>
            <person name="Antonio M."/>
            <person name="Oren A."/>
            <person name="Chaudhuri R."/>
            <person name="La Ragione R.M."/>
            <person name="Hildebrand F."/>
            <person name="Pallen M.J."/>
        </authorList>
    </citation>
    <scope>NUCLEOTIDE SEQUENCE [LARGE SCALE GENOMIC DNA]</scope>
    <source>
        <strain evidence="3 4">Sa5BUN4</strain>
    </source>
</reference>
<comment type="caution">
    <text evidence="3">The sequence shown here is derived from an EMBL/GenBank/DDBJ whole genome shotgun (WGS) entry which is preliminary data.</text>
</comment>
<sequence length="349" mass="36792">MNTASERMIRAVLVAAALLASAGSAHAQNGAQARQQAHAAQMNFLGWQQSQQAATYISAEEAAAQQAASAAAAAAARRVRDDAKRDWWGALVVNTGDGSWNVILNEHDPRIATRNAMGKCDGTCWPVATFANTCVAPAYSQQGGMYFNTGENKKKAAESALASCRAAGGEQCRSAEEQTFCTGWKYAYSALDRISYRMELIAINRVAKPKLEFFPGGAEFVAKPPEARGSATRMAAGEGQDPKMNIAQPWSAIAVERGGDAFALHLGVNEKDAKDTAISKCGKRGCETAVAWTMGECAAIVRSKAAGGGWSTYSAKASSKAAAEEDAVTQCIESGASVCPVMLNECMTR</sequence>
<evidence type="ECO:0000313" key="3">
    <source>
        <dbReference type="EMBL" id="MBD7952765.1"/>
    </source>
</evidence>
<dbReference type="RefSeq" id="WP_191768309.1">
    <property type="nucleotide sequence ID" value="NZ_JACSQS010000001.1"/>
</dbReference>
<dbReference type="AlphaFoldDB" id="A0A8X8K1A8"/>
<name>A0A8X8K1A8_9GAMM</name>
<organism evidence="3 4">
    <name type="scientific">Stenotrophomonas lacuserhaii</name>
    <dbReference type="NCBI Taxonomy" id="2760084"/>
    <lineage>
        <taxon>Bacteria</taxon>
        <taxon>Pseudomonadati</taxon>
        <taxon>Pseudomonadota</taxon>
        <taxon>Gammaproteobacteria</taxon>
        <taxon>Lysobacterales</taxon>
        <taxon>Lysobacteraceae</taxon>
        <taxon>Stenotrophomonas</taxon>
    </lineage>
</organism>